<dbReference type="Gramene" id="XM_028372634.1">
    <property type="protein sequence ID" value="XP_028228435.1"/>
    <property type="gene ID" value="LOC114409242"/>
</dbReference>
<reference evidence="4 5" key="1">
    <citation type="submission" date="2018-09" db="EMBL/GenBank/DDBJ databases">
        <title>A high-quality reference genome of wild soybean provides a powerful tool to mine soybean genomes.</title>
        <authorList>
            <person name="Xie M."/>
            <person name="Chung C.Y.L."/>
            <person name="Li M.-W."/>
            <person name="Wong F.-L."/>
            <person name="Chan T.-F."/>
            <person name="Lam H.-M."/>
        </authorList>
    </citation>
    <scope>NUCLEOTIDE SEQUENCE [LARGE SCALE GENOMIC DNA]</scope>
    <source>
        <strain evidence="5">cv. W05</strain>
        <tissue evidence="4">Hypocotyl of etiolated seedlings</tissue>
    </source>
</reference>
<evidence type="ECO:0000256" key="2">
    <source>
        <dbReference type="ARBA" id="ARBA00022737"/>
    </source>
</evidence>
<dbReference type="Gene3D" id="1.25.40.10">
    <property type="entry name" value="Tetratricopeptide repeat domain"/>
    <property type="match status" value="2"/>
</dbReference>
<dbReference type="PANTHER" id="PTHR45717">
    <property type="entry name" value="OS12G0527900 PROTEIN"/>
    <property type="match status" value="1"/>
</dbReference>
<evidence type="ECO:0000256" key="1">
    <source>
        <dbReference type="ARBA" id="ARBA00007626"/>
    </source>
</evidence>
<dbReference type="FunFam" id="1.25.40.10:FF:002908">
    <property type="entry name" value="Uncharacterized protein"/>
    <property type="match status" value="1"/>
</dbReference>
<name>A0A445KY90_GLYSO</name>
<organism evidence="4 5">
    <name type="scientific">Glycine soja</name>
    <name type="common">Wild soybean</name>
    <dbReference type="NCBI Taxonomy" id="3848"/>
    <lineage>
        <taxon>Eukaryota</taxon>
        <taxon>Viridiplantae</taxon>
        <taxon>Streptophyta</taxon>
        <taxon>Embryophyta</taxon>
        <taxon>Tracheophyta</taxon>
        <taxon>Spermatophyta</taxon>
        <taxon>Magnoliopsida</taxon>
        <taxon>eudicotyledons</taxon>
        <taxon>Gunneridae</taxon>
        <taxon>Pentapetalae</taxon>
        <taxon>rosids</taxon>
        <taxon>fabids</taxon>
        <taxon>Fabales</taxon>
        <taxon>Fabaceae</taxon>
        <taxon>Papilionoideae</taxon>
        <taxon>50 kb inversion clade</taxon>
        <taxon>NPAAA clade</taxon>
        <taxon>indigoferoid/millettioid clade</taxon>
        <taxon>Phaseoleae</taxon>
        <taxon>Glycine</taxon>
        <taxon>Glycine subgen. Soja</taxon>
    </lineage>
</organism>
<dbReference type="Pfam" id="PF01535">
    <property type="entry name" value="PPR"/>
    <property type="match status" value="1"/>
</dbReference>
<dbReference type="PROSITE" id="PS51375">
    <property type="entry name" value="PPR"/>
    <property type="match status" value="1"/>
</dbReference>
<dbReference type="InterPro" id="IPR011990">
    <property type="entry name" value="TPR-like_helical_dom_sf"/>
</dbReference>
<evidence type="ECO:0000313" key="5">
    <source>
        <dbReference type="Proteomes" id="UP000289340"/>
    </source>
</evidence>
<comment type="caution">
    <text evidence="4">The sequence shown here is derived from an EMBL/GenBank/DDBJ whole genome shotgun (WGS) entry which is preliminary data.</text>
</comment>
<dbReference type="Proteomes" id="UP000289340">
    <property type="component" value="Chromosome 4"/>
</dbReference>
<dbReference type="Pfam" id="PF13812">
    <property type="entry name" value="PPR_3"/>
    <property type="match status" value="1"/>
</dbReference>
<dbReference type="InterPro" id="IPR002885">
    <property type="entry name" value="PPR_rpt"/>
</dbReference>
<evidence type="ECO:0000256" key="3">
    <source>
        <dbReference type="PROSITE-ProRule" id="PRU00708"/>
    </source>
</evidence>
<keyword evidence="2" id="KW-0677">Repeat</keyword>
<dbReference type="EMBL" id="QZWG01000004">
    <property type="protein sequence ID" value="RZC15895.1"/>
    <property type="molecule type" value="Genomic_DNA"/>
</dbReference>
<proteinExistence type="inferred from homology"/>
<accession>A0A445KY90</accession>
<evidence type="ECO:0000313" key="4">
    <source>
        <dbReference type="EMBL" id="RZC15895.1"/>
    </source>
</evidence>
<comment type="similarity">
    <text evidence="1">Belongs to the PPR family. P subfamily.</text>
</comment>
<sequence>MANRFISAGIRRYAQPRLLSPLSDYQPNQLSKFCFISFVFGARTLCSSVDSRASAFHVPLARKLKSRKQSPLPALKNWVDEGNDVSHSELRRIARTLVKSKCYHHALEVVKWIENQKNFHMIPADYAMKLELIIENYDLMEAEEYFMNLPDSAAKKAACLTLLRGYIRVRDTNKAETFMVKLYELGLVLSPHPFNEIMKLYLATCEYRKVPLVIQQMKRNKVPCNVLSYNLWMNACTEEEGYGVAAVETVFRQMQNDRNVEVGWSSLATLANAYKKAGQSKKAILVLKDAERKLSTCNRLGYFFLITLYASLKEKEGVLRLWEASKAVGGRISCANYICILICLVKLGDIVQAKRIFLEWESNCQKYDIRVSNVLLGAYARNGSMEEAESLHLHTLQKGGCPNYKTLEILMEGYVNWQKMDEAIITMKRALAMMKDCHWRPPHGLVLAIAEYLEKDGNLKYANKYITDLRNFGLFSLSLYKILLRMHLSANKPPFHILKMMDEDKIEMDNETLSILKAFTGCVQAEVFGG</sequence>
<keyword evidence="5" id="KW-1185">Reference proteome</keyword>
<dbReference type="GO" id="GO:0003729">
    <property type="term" value="F:mRNA binding"/>
    <property type="evidence" value="ECO:0007669"/>
    <property type="project" value="UniProtKB-ARBA"/>
</dbReference>
<dbReference type="AlphaFoldDB" id="A0A445KY90"/>
<dbReference type="GO" id="GO:0005739">
    <property type="term" value="C:mitochondrion"/>
    <property type="evidence" value="ECO:0007669"/>
    <property type="project" value="TreeGrafter"/>
</dbReference>
<feature type="repeat" description="PPR" evidence="3">
    <location>
        <begin position="368"/>
        <end position="402"/>
    </location>
</feature>
<dbReference type="PANTHER" id="PTHR45717:SF13">
    <property type="entry name" value="OS02G0796400 PROTEIN"/>
    <property type="match status" value="1"/>
</dbReference>
<gene>
    <name evidence="4" type="ORF">D0Y65_009271</name>
</gene>
<protein>
    <submittedName>
        <fullName evidence="4">Pentatricopeptide repeat-containing protein isoform J</fullName>
    </submittedName>
</protein>